<dbReference type="Proteomes" id="UP001574170">
    <property type="component" value="Unassembled WGS sequence"/>
</dbReference>
<name>A0ABV4TPH1_9FLAO</name>
<proteinExistence type="predicted"/>
<protein>
    <recommendedName>
        <fullName evidence="3">Phosphoribosylpyrophosphate synthetase</fullName>
    </recommendedName>
</protein>
<dbReference type="EMBL" id="JBCFQK010000034">
    <property type="protein sequence ID" value="MFA9195840.1"/>
    <property type="molecule type" value="Genomic_DNA"/>
</dbReference>
<dbReference type="RefSeq" id="WP_373393263.1">
    <property type="nucleotide sequence ID" value="NZ_JBCFQJ010000015.1"/>
</dbReference>
<gene>
    <name evidence="1" type="ORF">AAGV33_15620</name>
</gene>
<evidence type="ECO:0000313" key="1">
    <source>
        <dbReference type="EMBL" id="MFA9195840.1"/>
    </source>
</evidence>
<organism evidence="1 2">
    <name type="scientific">Flavobacterium magnesitis</name>
    <dbReference type="NCBI Taxonomy" id="3138077"/>
    <lineage>
        <taxon>Bacteria</taxon>
        <taxon>Pseudomonadati</taxon>
        <taxon>Bacteroidota</taxon>
        <taxon>Flavobacteriia</taxon>
        <taxon>Flavobacteriales</taxon>
        <taxon>Flavobacteriaceae</taxon>
        <taxon>Flavobacterium</taxon>
    </lineage>
</organism>
<sequence length="113" mass="13077">MKNEFDKHEIGYIKTYQDKGFTANFYFENNKLINSDTKTEYQPEDIFVVAEHRYEGISNPEDMSILYIIKTTNGDKGTLLMGYGPTADLELSEFFKKIPESNISDEESINNDK</sequence>
<keyword evidence="2" id="KW-1185">Reference proteome</keyword>
<comment type="caution">
    <text evidence="1">The sequence shown here is derived from an EMBL/GenBank/DDBJ whole genome shotgun (WGS) entry which is preliminary data.</text>
</comment>
<accession>A0ABV4TPH1</accession>
<reference evidence="1 2" key="1">
    <citation type="submission" date="2024-04" db="EMBL/GenBank/DDBJ databases">
        <title>New Clade of Flavobacterium.</title>
        <authorList>
            <person name="Matos L."/>
            <person name="Proenca D.N."/>
            <person name="Fransisco R.M."/>
            <person name="Chung A.P."/>
            <person name="Maccario L."/>
            <person name="Sorensen S.J."/>
            <person name="Morais P.V."/>
        </authorList>
    </citation>
    <scope>NUCLEOTIDE SEQUENCE [LARGE SCALE GENOMIC DNA]</scope>
    <source>
        <strain evidence="1 2">FBOR7N2.3</strain>
    </source>
</reference>
<evidence type="ECO:0008006" key="3">
    <source>
        <dbReference type="Google" id="ProtNLM"/>
    </source>
</evidence>
<evidence type="ECO:0000313" key="2">
    <source>
        <dbReference type="Proteomes" id="UP001574170"/>
    </source>
</evidence>